<dbReference type="InterPro" id="IPR052082">
    <property type="entry name" value="Myelin_sheath_structural"/>
</dbReference>
<accession>A0A8C0HPP4</accession>
<reference evidence="4" key="2">
    <citation type="submission" date="2025-09" db="UniProtKB">
        <authorList>
            <consortium name="Ensembl"/>
        </authorList>
    </citation>
    <scope>IDENTIFICATION</scope>
</reference>
<sequence length="1693" mass="182280">MPDVKMPSVKLPKVKAPHVQVGLPKAEVSLPKAQAEVQEGELALQGPDAEGGLEVAAGKVEGGGMKIHMPKVKVPSVVFSKPTVKAPKLDADVSLHKVDASLPEADLKAGAGDVSIAAPDIKLPSVEGSLEIQAPEVDLKVPSADASLGGADLDAAGLKGKLKMPKFDKPKFGVSPPKAEGLEGEVSLPTAEVDLPSATVTATGEGPALGLKADVPGAKAEGAGWKLEKPSLKMPKADIKAPKVDISLPSREAKATVAADADVKSLSRSVTEEPTAVLSGSVRSKLLPDTTGDLGSKSGKFRIPSLGFSSIDIGSSKIEQDSPLPKADITLTKYQMNISDPESNISSLADENLLVTDFEIVNEDGSLEQRSLKPGGKTAAAEIPMCDTEVTVKIPKLRKPKFGISWSKGKPSESDVGSKVEPEISRGRITSDMTDSDTEKLTQISDAELGVKLYKPSPEVVLDAPVLDVSLPSMEVTKPKLEVEIHGLDSECKAEQEVVSGEKDTEEKENKFKTSKFKLPSFSWSPKKEAIAPSDVEGQLEEPTLSTLSGDTASELTFPTPENQYLHADFDTSTEKDGEKGRSKKSQFIMPKISFPKIKGQKVQVSLPIMETDVCGPKQEKGVSVQKSEKGSSGEGAGMGIKMPKVTVPSLEFSKPEGAQISIKLADVKIPALEFSKIETGASQTEMGVSSAKIDAALPPSEGSFQQVVLKSSSVSEDTMQKTSIKFPKGEASIELRSPEIERSSVVDGRKIKLEGPEGKIKMPKFQKPKFGISLTKGKGPETEISSPKIEAELPQLKMTNEIADIAVGVPTSELTSDMSDSGVGVCKIKTPQVLTAGIEAPKVDISPQSVSKPMTEGAIESLEEKEIKLKEEHEIKAEDFQTEEHQGWFKMPKFRIPAFGSTSLKEKKGDADTERSTEKAQVGIPSVKVQTETSIPETTFSLPHAVAEITIGKERIPKLGVSEKTSDVSLSKMEGDISLSTEITDSRVNIPKPETYADIVKRSAEGQKMHTSEFTVSSTEFLSTSEIDQDNSLMNRFPTLTLQECKVKSQDIEVQKVESSTKLEISGVGCKPSLAEITLDATQDKIDVSLPKEQLDIQNQEAVIKKGKKKGEMKIIGKDIEGSQLKRPTCESSTTKRSEDDPEMKFQVKSVEKDMSAGVEVQVEDRAETSKIKTYKFKIPKFGVLHSEVKDYEDDINLPKSEGDSVCKTEIGTAEMQFQKPEESIGLKSPAPDHMEASARIAGETVDKSQGGPEVNIKIPKLKIPRFTFRALPIEADVSVSKVVTDPKGSSTDIEVVQLQASSAIPEETPEAPEGGIQKAKSKILTLTEPDIKTAQMTTTIESSLSNAGQDIHWSYVEGQEVSEKVEPEHVAIERCEIYTTEILKESEILSSEVKTATLGFSLLKVKLPESHSNLEVLVEQPSSTEGVSVSKPKCTDESFGVAAQRTGSAELKLSDKPHSETEESSGGVTLPKLKPYALEVKPSSKLEESLPDKSPEGITAGPLSKDEDVAEALEDEEKDITNEKEKTDSKRSPGRFKFWLPSIGFSSSGDETSTDSKTEVKKSVPEDVKPADTSDNDSSKQTEKTGWFRFPKLGFTSPSKKAKAVDKEEMTHKEGRISDEDSPSDKPDVFFDAQESLSPKETTESEKVEIDGASSNVPVSRTIVTSSARTELILLEEEKDSQSNIPGETTK</sequence>
<feature type="compositionally biased region" description="Basic and acidic residues" evidence="3">
    <location>
        <begin position="568"/>
        <end position="581"/>
    </location>
</feature>
<feature type="region of interest" description="Disordered" evidence="3">
    <location>
        <begin position="493"/>
        <end position="512"/>
    </location>
</feature>
<protein>
    <recommendedName>
        <fullName evidence="6">Protein AHNAK2</fullName>
    </recommendedName>
</protein>
<evidence type="ECO:0000256" key="2">
    <source>
        <dbReference type="ARBA" id="ARBA00023242"/>
    </source>
</evidence>
<feature type="region of interest" description="Disordered" evidence="3">
    <location>
        <begin position="903"/>
        <end position="926"/>
    </location>
</feature>
<comment type="subcellular location">
    <subcellularLocation>
        <location evidence="1">Nucleus</location>
    </subcellularLocation>
</comment>
<organism evidence="4 5">
    <name type="scientific">Buteo japonicus</name>
    <dbReference type="NCBI Taxonomy" id="224669"/>
    <lineage>
        <taxon>Eukaryota</taxon>
        <taxon>Metazoa</taxon>
        <taxon>Chordata</taxon>
        <taxon>Craniata</taxon>
        <taxon>Vertebrata</taxon>
        <taxon>Euteleostomi</taxon>
        <taxon>Archelosauria</taxon>
        <taxon>Archosauria</taxon>
        <taxon>Dinosauria</taxon>
        <taxon>Saurischia</taxon>
        <taxon>Theropoda</taxon>
        <taxon>Coelurosauria</taxon>
        <taxon>Aves</taxon>
        <taxon>Neognathae</taxon>
        <taxon>Neoaves</taxon>
        <taxon>Telluraves</taxon>
        <taxon>Accipitrimorphae</taxon>
        <taxon>Accipitriformes</taxon>
        <taxon>Accipitridae</taxon>
        <taxon>Accipitrinae</taxon>
        <taxon>Buteo</taxon>
    </lineage>
</organism>
<evidence type="ECO:0000313" key="4">
    <source>
        <dbReference type="Ensembl" id="ENSBJAP00000020321.1"/>
    </source>
</evidence>
<proteinExistence type="predicted"/>
<dbReference type="PANTHER" id="PTHR23348">
    <property type="entry name" value="PERIAXIN/AHNAK"/>
    <property type="match status" value="1"/>
</dbReference>
<evidence type="ECO:0000256" key="3">
    <source>
        <dbReference type="SAM" id="MobiDB-lite"/>
    </source>
</evidence>
<feature type="compositionally biased region" description="Basic and acidic residues" evidence="3">
    <location>
        <begin position="1484"/>
        <end position="1497"/>
    </location>
</feature>
<name>A0A8C0HPP4_9AVES</name>
<dbReference type="GO" id="GO:0043484">
    <property type="term" value="P:regulation of RNA splicing"/>
    <property type="evidence" value="ECO:0007669"/>
    <property type="project" value="TreeGrafter"/>
</dbReference>
<feature type="compositionally biased region" description="Basic and acidic residues" evidence="3">
    <location>
        <begin position="1521"/>
        <end position="1533"/>
    </location>
</feature>
<feature type="compositionally biased region" description="Basic and acidic residues" evidence="3">
    <location>
        <begin position="1454"/>
        <end position="1463"/>
    </location>
</feature>
<keyword evidence="5" id="KW-1185">Reference proteome</keyword>
<feature type="compositionally biased region" description="Basic and acidic residues" evidence="3">
    <location>
        <begin position="1643"/>
        <end position="1652"/>
    </location>
</feature>
<evidence type="ECO:0000313" key="5">
    <source>
        <dbReference type="Proteomes" id="UP000694555"/>
    </source>
</evidence>
<feature type="compositionally biased region" description="Acidic residues" evidence="3">
    <location>
        <begin position="1510"/>
        <end position="1520"/>
    </location>
</feature>
<dbReference type="Ensembl" id="ENSBJAT00000020897.1">
    <property type="protein sequence ID" value="ENSBJAP00000020321.1"/>
    <property type="gene ID" value="ENSBJAG00000013335.1"/>
</dbReference>
<keyword evidence="2" id="KW-0539">Nucleus</keyword>
<reference evidence="4" key="1">
    <citation type="submission" date="2025-08" db="UniProtKB">
        <authorList>
            <consortium name="Ensembl"/>
        </authorList>
    </citation>
    <scope>IDENTIFICATION</scope>
</reference>
<dbReference type="PANTHER" id="PTHR23348:SF41">
    <property type="entry name" value="NEUROBLAST DIFFERENTIATION-ASSOCIATED PROTEIN AHNAK"/>
    <property type="match status" value="1"/>
</dbReference>
<feature type="compositionally biased region" description="Basic and acidic residues" evidence="3">
    <location>
        <begin position="1605"/>
        <end position="1631"/>
    </location>
</feature>
<feature type="region of interest" description="Disordered" evidence="3">
    <location>
        <begin position="557"/>
        <end position="586"/>
    </location>
</feature>
<feature type="region of interest" description="Disordered" evidence="3">
    <location>
        <begin position="618"/>
        <end position="642"/>
    </location>
</feature>
<feature type="compositionally biased region" description="Basic and acidic residues" evidence="3">
    <location>
        <begin position="1556"/>
        <end position="1585"/>
    </location>
</feature>
<dbReference type="GO" id="GO:0043034">
    <property type="term" value="C:costamere"/>
    <property type="evidence" value="ECO:0007669"/>
    <property type="project" value="TreeGrafter"/>
</dbReference>
<evidence type="ECO:0008006" key="6">
    <source>
        <dbReference type="Google" id="ProtNLM"/>
    </source>
</evidence>
<dbReference type="Proteomes" id="UP000694555">
    <property type="component" value="Unplaced"/>
</dbReference>
<feature type="compositionally biased region" description="Basic and acidic residues" evidence="3">
    <location>
        <begin position="905"/>
        <end position="919"/>
    </location>
</feature>
<feature type="region of interest" description="Disordered" evidence="3">
    <location>
        <begin position="1447"/>
        <end position="1658"/>
    </location>
</feature>
<dbReference type="GO" id="GO:0005634">
    <property type="term" value="C:nucleus"/>
    <property type="evidence" value="ECO:0007669"/>
    <property type="project" value="UniProtKB-SubCell"/>
</dbReference>
<evidence type="ECO:0000256" key="1">
    <source>
        <dbReference type="ARBA" id="ARBA00004123"/>
    </source>
</evidence>